<feature type="transmembrane region" description="Helical" evidence="1">
    <location>
        <begin position="205"/>
        <end position="226"/>
    </location>
</feature>
<feature type="transmembrane region" description="Helical" evidence="1">
    <location>
        <begin position="160"/>
        <end position="185"/>
    </location>
</feature>
<dbReference type="Gene3D" id="2.130.10.10">
    <property type="entry name" value="YVTN repeat-like/Quinoprotein amine dehydrogenase"/>
    <property type="match status" value="1"/>
</dbReference>
<sequence>MPLRGARGLDRERREPDVYLATAIATARTLPTLRSWLCCSPHMVSPLRVRISGGSEGRTTEDWGIQVTPTASTTEHNPTAGMRVRVVLVGLGFGLLLGGTALGLYSWFWASTVPLKLPSGLPQDAPKTFAVAAAIAGVLLLVVTVAAFRRGRRSEGSENYQGAVEAWTTFIAGFTLVVLAGMAYFHHLPSLYARIRTDHPYFTRLPTAMAATVLVAIGGLLVLGLLRRVTTVWGIGYRAIAVPAVVGLAVSAALGVVAVRAGDDSVNIDHTTAAPAAIPGSPDRLGAERYRIRLPPREQDDRDIDIVAAGTGFVIATPAGITAYDGATGVERWHYRRTPQNGESTMGYASDSLLAADGGAVVLAVWRGLGYRAFDAVTGEILWADSDFLRDKSQSGWFDVGREYATTAPQSLLLATATQTARYDARTGKRLWLTEIDFSSCPGLNRNWNPHISHAATDTTIYWVVDCEQDGRSWYQVRAFDAATGAQVASRDFAHRPTADRSKSSDVYAGVERMANTAVVSWSDRDTGLGASHMLIDAPGHVPSTPIRYGSSYRLYGADPSGPQVARHFSSRDTGDRLEIGDADRDTLAFTLTNTGLESTKMGPSVVFLGTEIAALVRDRTLGPYRLHVRSWSRENGAPASAQPVETGDEYCQSPTIVTAASALLVVCSPLRYDEQPTTVIGYTAEPAR</sequence>
<dbReference type="InterPro" id="IPR015943">
    <property type="entry name" value="WD40/YVTN_repeat-like_dom_sf"/>
</dbReference>
<dbReference type="AlphaFoldDB" id="A0A516NFC8"/>
<feature type="transmembrane region" description="Helical" evidence="1">
    <location>
        <begin position="86"/>
        <end position="108"/>
    </location>
</feature>
<protein>
    <submittedName>
        <fullName evidence="3">PQQ-binding-like beta-propeller repeat protein</fullName>
    </submittedName>
</protein>
<name>A0A516NFC8_9NOCA</name>
<dbReference type="EMBL" id="CP041695">
    <property type="protein sequence ID" value="QDP77613.1"/>
    <property type="molecule type" value="Genomic_DNA"/>
</dbReference>
<dbReference type="InterPro" id="IPR011047">
    <property type="entry name" value="Quinoprotein_ADH-like_sf"/>
</dbReference>
<gene>
    <name evidence="3" type="ORF">FOH10_01470</name>
</gene>
<evidence type="ECO:0000313" key="3">
    <source>
        <dbReference type="EMBL" id="QDP77613.1"/>
    </source>
</evidence>
<keyword evidence="1" id="KW-1133">Transmembrane helix</keyword>
<feature type="transmembrane region" description="Helical" evidence="1">
    <location>
        <begin position="238"/>
        <end position="259"/>
    </location>
</feature>
<dbReference type="KEGG" id="nod:FOH10_01470"/>
<evidence type="ECO:0000256" key="1">
    <source>
        <dbReference type="SAM" id="Phobius"/>
    </source>
</evidence>
<evidence type="ECO:0000259" key="2">
    <source>
        <dbReference type="Pfam" id="PF13360"/>
    </source>
</evidence>
<proteinExistence type="predicted"/>
<keyword evidence="1" id="KW-0472">Membrane</keyword>
<dbReference type="Pfam" id="PF13360">
    <property type="entry name" value="PQQ_2"/>
    <property type="match status" value="1"/>
</dbReference>
<keyword evidence="1" id="KW-0812">Transmembrane</keyword>
<dbReference type="SUPFAM" id="SSF50998">
    <property type="entry name" value="Quinoprotein alcohol dehydrogenase-like"/>
    <property type="match status" value="1"/>
</dbReference>
<dbReference type="InterPro" id="IPR002372">
    <property type="entry name" value="PQQ_rpt_dom"/>
</dbReference>
<feature type="domain" description="Pyrrolo-quinoline quinone repeat" evidence="2">
    <location>
        <begin position="307"/>
        <end position="488"/>
    </location>
</feature>
<reference evidence="3 4" key="1">
    <citation type="submission" date="2019-07" db="EMBL/GenBank/DDBJ databases">
        <title>Complete Genome Sequence and Methylome Analysis of Nocardia otitidis-caviarum NEB252.</title>
        <authorList>
            <person name="Fomenkov A."/>
            <person name="Anton B.P."/>
            <person name="Vincze T."/>
            <person name="Roberts R.J."/>
        </authorList>
    </citation>
    <scope>NUCLEOTIDE SEQUENCE [LARGE SCALE GENOMIC DNA]</scope>
    <source>
        <strain evidence="3 4">NEB252</strain>
    </source>
</reference>
<feature type="transmembrane region" description="Helical" evidence="1">
    <location>
        <begin position="128"/>
        <end position="148"/>
    </location>
</feature>
<accession>A0A516NFC8</accession>
<organism evidence="3 4">
    <name type="scientific">Nocardia otitidiscaviarum</name>
    <dbReference type="NCBI Taxonomy" id="1823"/>
    <lineage>
        <taxon>Bacteria</taxon>
        <taxon>Bacillati</taxon>
        <taxon>Actinomycetota</taxon>
        <taxon>Actinomycetes</taxon>
        <taxon>Mycobacteriales</taxon>
        <taxon>Nocardiaceae</taxon>
        <taxon>Nocardia</taxon>
    </lineage>
</organism>
<evidence type="ECO:0000313" key="4">
    <source>
        <dbReference type="Proteomes" id="UP000317039"/>
    </source>
</evidence>
<dbReference type="Proteomes" id="UP000317039">
    <property type="component" value="Chromosome"/>
</dbReference>